<comment type="caution">
    <text evidence="1">The sequence shown here is derived from an EMBL/GenBank/DDBJ whole genome shotgun (WGS) entry which is preliminary data.</text>
</comment>
<dbReference type="AlphaFoldDB" id="A0A1Y1YIZ0"/>
<keyword evidence="2" id="KW-1185">Reference proteome</keyword>
<proteinExistence type="predicted"/>
<dbReference type="Gene3D" id="3.40.1580.10">
    <property type="entry name" value="SMI1/KNR4-like"/>
    <property type="match status" value="1"/>
</dbReference>
<dbReference type="InParanoid" id="A0A1Y1YIZ0"/>
<dbReference type="EMBL" id="MCFE01000130">
    <property type="protein sequence ID" value="ORX97584.1"/>
    <property type="molecule type" value="Genomic_DNA"/>
</dbReference>
<gene>
    <name evidence="1" type="ORF">K493DRAFT_369358</name>
</gene>
<reference evidence="1 2" key="1">
    <citation type="submission" date="2016-07" db="EMBL/GenBank/DDBJ databases">
        <title>Pervasive Adenine N6-methylation of Active Genes in Fungi.</title>
        <authorList>
            <consortium name="DOE Joint Genome Institute"/>
            <person name="Mondo S.J."/>
            <person name="Dannebaum R.O."/>
            <person name="Kuo R.C."/>
            <person name="Labutti K."/>
            <person name="Haridas S."/>
            <person name="Kuo A."/>
            <person name="Salamov A."/>
            <person name="Ahrendt S.R."/>
            <person name="Lipzen A."/>
            <person name="Sullivan W."/>
            <person name="Andreopoulos W.B."/>
            <person name="Clum A."/>
            <person name="Lindquist E."/>
            <person name="Daum C."/>
            <person name="Ramamoorthy G.K."/>
            <person name="Gryganskyi A."/>
            <person name="Culley D."/>
            <person name="Magnuson J.K."/>
            <person name="James T.Y."/>
            <person name="O'Malley M.A."/>
            <person name="Stajich J.E."/>
            <person name="Spatafora J.W."/>
            <person name="Visel A."/>
            <person name="Grigoriev I.V."/>
        </authorList>
    </citation>
    <scope>NUCLEOTIDE SEQUENCE [LARGE SCALE GENOMIC DNA]</scope>
    <source>
        <strain evidence="1 2">CBS 931.73</strain>
    </source>
</reference>
<dbReference type="SUPFAM" id="SSF160631">
    <property type="entry name" value="SMI1/KNR4-like"/>
    <property type="match status" value="1"/>
</dbReference>
<sequence>MAYSTLNCLLSLPHELSAYMLRFVDNLSLAFLIQAHPNFIIHARRAIVRREHLLTSLIVAEKDASNLLVLARATQKPSLQLGVPVCVVYEKTATMVSFERTSVIRRLYTPINLFYMLANIKERQRMAINSIIDDCRFQHCIRECDPYTSRPSTFMKHPNGAQRIASLPTMEEVIQLEQRLKISLPIDYVHFLLNHSHKLHHFLSFSRKARCAGVQLTELDLDFVKTNKSIQSMSLYQPSALLTDGQPRRFLGVIFSQDNEYMIYLDVTDPMHHSFGCIFSVQQERQQATIPTWKDHSFTDLMVRLAKVTNESEARSPSVSINTLLQGSATDCSVLKPVNYPGSLEQSAPLPYLI</sequence>
<dbReference type="Proteomes" id="UP000193498">
    <property type="component" value="Unassembled WGS sequence"/>
</dbReference>
<dbReference type="InterPro" id="IPR037883">
    <property type="entry name" value="Knr4/Smi1-like_sf"/>
</dbReference>
<accession>A0A1Y1YIZ0</accession>
<evidence type="ECO:0008006" key="3">
    <source>
        <dbReference type="Google" id="ProtNLM"/>
    </source>
</evidence>
<name>A0A1Y1YIZ0_9FUNG</name>
<evidence type="ECO:0000313" key="1">
    <source>
        <dbReference type="EMBL" id="ORX97584.1"/>
    </source>
</evidence>
<organism evidence="1 2">
    <name type="scientific">Basidiobolus meristosporus CBS 931.73</name>
    <dbReference type="NCBI Taxonomy" id="1314790"/>
    <lineage>
        <taxon>Eukaryota</taxon>
        <taxon>Fungi</taxon>
        <taxon>Fungi incertae sedis</taxon>
        <taxon>Zoopagomycota</taxon>
        <taxon>Entomophthoromycotina</taxon>
        <taxon>Basidiobolomycetes</taxon>
        <taxon>Basidiobolales</taxon>
        <taxon>Basidiobolaceae</taxon>
        <taxon>Basidiobolus</taxon>
    </lineage>
</organism>
<protein>
    <recommendedName>
        <fullName evidence="3">Knr4/Smi1-like domain-containing protein</fullName>
    </recommendedName>
</protein>
<evidence type="ECO:0000313" key="2">
    <source>
        <dbReference type="Proteomes" id="UP000193498"/>
    </source>
</evidence>